<dbReference type="Proteomes" id="UP000095300">
    <property type="component" value="Unassembled WGS sequence"/>
</dbReference>
<protein>
    <submittedName>
        <fullName evidence="2">Uncharacterized protein</fullName>
    </submittedName>
</protein>
<gene>
    <name evidence="2" type="primary">106086122</name>
</gene>
<proteinExistence type="predicted"/>
<feature type="region of interest" description="Disordered" evidence="1">
    <location>
        <begin position="474"/>
        <end position="503"/>
    </location>
</feature>
<evidence type="ECO:0000256" key="1">
    <source>
        <dbReference type="SAM" id="MobiDB-lite"/>
    </source>
</evidence>
<accession>A0A1I8NVN7</accession>
<sequence length="867" mass="99623">MEKNLESLLKTISDIEKSKTPVTKSVLVDVAKGFASVEKHLKRQEPGSHEIAIKWCNIYVDMQSNIDPKNFNLLHKYEKLAPIAVSFIIGFLQYKCPDDNLQHHYDILKILEILLDNLPTNSLKKFNVFKAGTLSSLWKPIMFGVDYKTQLLTLKLFSILMKYIDESKWTYELDFIEKEYFPEIKEKFKSVLKETSSQSAFEMAARDLLNNYNNLHSGKVLSFNCKYITIAKKFECFKRLNRENFWIDLNYTTKTISFEGRFKENLNTKYSNVECKFRVTGITFKSGVLQIDFDEHFMDVFDLWTKSPLLHIFLQKEEEERIQKDEALLQFINQLNEKQFSNDKNGEFDVLSCTDNDSENVFDELKNNTLQDNNRNENKNSSLLKSNRRSYISLINSPSPSVVDETSSNVSSICTNSIELGNTKNNSLSITSSPVSRKIKKVFEKKHPIRQLLSKRKNHTRSEEDEEYIPNKRAKRNTKKIKNKNENSSILNNNLTRPMDPSSVTNVTTKLRQGYECTIPHGNENTKETTKRNATEKIIKDNTVTAQRQLKARSLSLSPYVFVEDLPQIRSYRTAQNSIIDITSPQIMPSTSGSTSAMDISEIQEDSPNISVFVPNENSPNNWRNGSEINIQAFNESKVNDSIGCSMEYEGATAQAPTPLEISEPNEASTSRNLKGKQRKDYSKWKALSAISGTTSNVNKIKPIKAVCPRVEKSSINDHINNTEGENNSLNLRNNNVAENPITSYEINFSKQLKEYKSKIDIRLKHLRHSLNSGKENDNKQKASKITESIVHESRAQRSQIQDLINKVEYLKDQMDEQCQVYMERCMQIECFQKKAEDLLISLSKNSSINLDLTKKCDKLLMQFNGI</sequence>
<evidence type="ECO:0000313" key="3">
    <source>
        <dbReference type="Proteomes" id="UP000095300"/>
    </source>
</evidence>
<dbReference type="VEuPathDB" id="VectorBase:SCAU002441"/>
<dbReference type="OrthoDB" id="10256849at2759"/>
<organism evidence="2 3">
    <name type="scientific">Stomoxys calcitrans</name>
    <name type="common">Stable fly</name>
    <name type="synonym">Conops calcitrans</name>
    <dbReference type="NCBI Taxonomy" id="35570"/>
    <lineage>
        <taxon>Eukaryota</taxon>
        <taxon>Metazoa</taxon>
        <taxon>Ecdysozoa</taxon>
        <taxon>Arthropoda</taxon>
        <taxon>Hexapoda</taxon>
        <taxon>Insecta</taxon>
        <taxon>Pterygota</taxon>
        <taxon>Neoptera</taxon>
        <taxon>Endopterygota</taxon>
        <taxon>Diptera</taxon>
        <taxon>Brachycera</taxon>
        <taxon>Muscomorpha</taxon>
        <taxon>Muscoidea</taxon>
        <taxon>Muscidae</taxon>
        <taxon>Stomoxys</taxon>
    </lineage>
</organism>
<dbReference type="AlphaFoldDB" id="A0A1I8NVN7"/>
<evidence type="ECO:0000313" key="2">
    <source>
        <dbReference type="EnsemblMetazoa" id="SCAU002441-PA"/>
    </source>
</evidence>
<reference evidence="2" key="1">
    <citation type="submission" date="2020-05" db="UniProtKB">
        <authorList>
            <consortium name="EnsemblMetazoa"/>
        </authorList>
    </citation>
    <scope>IDENTIFICATION</scope>
    <source>
        <strain evidence="2">USDA</strain>
    </source>
</reference>
<name>A0A1I8NVN7_STOCA</name>
<keyword evidence="3" id="KW-1185">Reference proteome</keyword>
<feature type="compositionally biased region" description="Low complexity" evidence="1">
    <location>
        <begin position="486"/>
        <end position="496"/>
    </location>
</feature>
<dbReference type="KEGG" id="scac:106086122"/>
<dbReference type="EnsemblMetazoa" id="SCAU002441-RA">
    <property type="protein sequence ID" value="SCAU002441-PA"/>
    <property type="gene ID" value="SCAU002441"/>
</dbReference>